<dbReference type="Pfam" id="PF00106">
    <property type="entry name" value="adh_short"/>
    <property type="match status" value="1"/>
</dbReference>
<dbReference type="InterPro" id="IPR052184">
    <property type="entry name" value="SDR_enzymes"/>
</dbReference>
<dbReference type="Proteomes" id="UP001239445">
    <property type="component" value="Unassembled WGS sequence"/>
</dbReference>
<dbReference type="AlphaFoldDB" id="A0AAJ0B6Q3"/>
<reference evidence="1" key="1">
    <citation type="submission" date="2023-06" db="EMBL/GenBank/DDBJ databases">
        <title>Genome-scale phylogeny and comparative genomics of the fungal order Sordariales.</title>
        <authorList>
            <consortium name="Lawrence Berkeley National Laboratory"/>
            <person name="Hensen N."/>
            <person name="Bonometti L."/>
            <person name="Westerberg I."/>
            <person name="Brannstrom I.O."/>
            <person name="Guillou S."/>
            <person name="Cros-Aarteil S."/>
            <person name="Calhoun S."/>
            <person name="Haridas S."/>
            <person name="Kuo A."/>
            <person name="Mondo S."/>
            <person name="Pangilinan J."/>
            <person name="Riley R."/>
            <person name="Labutti K."/>
            <person name="Andreopoulos B."/>
            <person name="Lipzen A."/>
            <person name="Chen C."/>
            <person name="Yanf M."/>
            <person name="Daum C."/>
            <person name="Ng V."/>
            <person name="Clum A."/>
            <person name="Steindorff A."/>
            <person name="Ohm R."/>
            <person name="Martin F."/>
            <person name="Silar P."/>
            <person name="Natvig D."/>
            <person name="Lalanne C."/>
            <person name="Gautier V."/>
            <person name="Ament-Velasquez S.L."/>
            <person name="Kruys A."/>
            <person name="Hutchinson M.I."/>
            <person name="Powell A.J."/>
            <person name="Barry K."/>
            <person name="Miller A.N."/>
            <person name="Grigoriev I.V."/>
            <person name="Debuchy R."/>
            <person name="Gladieux P."/>
            <person name="Thoren M.H."/>
            <person name="Johannesson H."/>
        </authorList>
    </citation>
    <scope>NUCLEOTIDE SEQUENCE</scope>
    <source>
        <strain evidence="1">PSN4</strain>
    </source>
</reference>
<name>A0AAJ0B6Q3_9PEZI</name>
<protein>
    <submittedName>
        <fullName evidence="1">Uncharacterized protein</fullName>
    </submittedName>
</protein>
<evidence type="ECO:0000313" key="1">
    <source>
        <dbReference type="EMBL" id="KAK1750351.1"/>
    </source>
</evidence>
<organism evidence="1 2">
    <name type="scientific">Echria macrotheca</name>
    <dbReference type="NCBI Taxonomy" id="438768"/>
    <lineage>
        <taxon>Eukaryota</taxon>
        <taxon>Fungi</taxon>
        <taxon>Dikarya</taxon>
        <taxon>Ascomycota</taxon>
        <taxon>Pezizomycotina</taxon>
        <taxon>Sordariomycetes</taxon>
        <taxon>Sordariomycetidae</taxon>
        <taxon>Sordariales</taxon>
        <taxon>Schizotheciaceae</taxon>
        <taxon>Echria</taxon>
    </lineage>
</organism>
<dbReference type="SUPFAM" id="SSF51735">
    <property type="entry name" value="NAD(P)-binding Rossmann-fold domains"/>
    <property type="match status" value="1"/>
</dbReference>
<dbReference type="PANTHER" id="PTHR45458">
    <property type="entry name" value="SHORT-CHAIN DEHYDROGENASE/REDUCTASE SDR"/>
    <property type="match status" value="1"/>
</dbReference>
<dbReference type="PANTHER" id="PTHR45458:SF1">
    <property type="entry name" value="SHORT CHAIN DEHYDROGENASE"/>
    <property type="match status" value="1"/>
</dbReference>
<accession>A0AAJ0B6Q3</accession>
<dbReference type="PRINTS" id="PR00081">
    <property type="entry name" value="GDHRDH"/>
</dbReference>
<proteinExistence type="predicted"/>
<dbReference type="GO" id="GO:0016616">
    <property type="term" value="F:oxidoreductase activity, acting on the CH-OH group of donors, NAD or NADP as acceptor"/>
    <property type="evidence" value="ECO:0007669"/>
    <property type="project" value="TreeGrafter"/>
</dbReference>
<keyword evidence="2" id="KW-1185">Reference proteome</keyword>
<evidence type="ECO:0000313" key="2">
    <source>
        <dbReference type="Proteomes" id="UP001239445"/>
    </source>
</evidence>
<dbReference type="InterPro" id="IPR002347">
    <property type="entry name" value="SDR_fam"/>
</dbReference>
<dbReference type="InterPro" id="IPR036291">
    <property type="entry name" value="NAD(P)-bd_dom_sf"/>
</dbReference>
<dbReference type="Gene3D" id="3.40.50.720">
    <property type="entry name" value="NAD(P)-binding Rossmann-like Domain"/>
    <property type="match status" value="1"/>
</dbReference>
<dbReference type="EMBL" id="MU839847">
    <property type="protein sequence ID" value="KAK1750351.1"/>
    <property type="molecule type" value="Genomic_DNA"/>
</dbReference>
<comment type="caution">
    <text evidence="1">The sequence shown here is derived from an EMBL/GenBank/DDBJ whole genome shotgun (WGS) entry which is preliminary data.</text>
</comment>
<gene>
    <name evidence="1" type="ORF">QBC47DRAFT_393954</name>
</gene>
<sequence>MSSSTYVLITGGNRGLGEALVTRFLAQPNRTVIAANRDPNHPTSKALDLLPKGEGSRLIVVKYDAAVEQDAFDVAKTLQTDHGINHLDIVVANAGIFKSYPPVKDVKVEQILEHVQVNVFGVIWLFQATRELLKKSPNAPIFVPMTSGASSLTRQPPVPNAAYGPSKAMLNWFGVKINAEEEWLNTFLLDPGFVQTESANSAARQFGMEKATLPVDEATDGLFRVITTSTKERDGGNMVFYTGEVLTW</sequence>